<protein>
    <submittedName>
        <fullName evidence="2">Uncharacterized protein</fullName>
    </submittedName>
</protein>
<proteinExistence type="predicted"/>
<organism evidence="2 3">
    <name type="scientific">Gossypium gossypioides</name>
    <name type="common">Mexican cotton</name>
    <name type="synonym">Selera gossypioides</name>
    <dbReference type="NCBI Taxonomy" id="34282"/>
    <lineage>
        <taxon>Eukaryota</taxon>
        <taxon>Viridiplantae</taxon>
        <taxon>Streptophyta</taxon>
        <taxon>Embryophyta</taxon>
        <taxon>Tracheophyta</taxon>
        <taxon>Spermatophyta</taxon>
        <taxon>Magnoliopsida</taxon>
        <taxon>eudicotyledons</taxon>
        <taxon>Gunneridae</taxon>
        <taxon>Pentapetalae</taxon>
        <taxon>rosids</taxon>
        <taxon>malvids</taxon>
        <taxon>Malvales</taxon>
        <taxon>Malvaceae</taxon>
        <taxon>Malvoideae</taxon>
        <taxon>Gossypium</taxon>
    </lineage>
</organism>
<feature type="region of interest" description="Disordered" evidence="1">
    <location>
        <begin position="158"/>
        <end position="182"/>
    </location>
</feature>
<accession>A0A7J9CMK1</accession>
<evidence type="ECO:0000256" key="1">
    <source>
        <dbReference type="SAM" id="MobiDB-lite"/>
    </source>
</evidence>
<dbReference type="EMBL" id="JABEZY010000011">
    <property type="protein sequence ID" value="MBA0749598.1"/>
    <property type="molecule type" value="Genomic_DNA"/>
</dbReference>
<keyword evidence="3" id="KW-1185">Reference proteome</keyword>
<comment type="caution">
    <text evidence="2">The sequence shown here is derived from an EMBL/GenBank/DDBJ whole genome shotgun (WGS) entry which is preliminary data.</text>
</comment>
<gene>
    <name evidence="2" type="ORF">Gogos_003502</name>
</gene>
<dbReference type="OrthoDB" id="994755at2759"/>
<evidence type="ECO:0000313" key="2">
    <source>
        <dbReference type="EMBL" id="MBA0749598.1"/>
    </source>
</evidence>
<dbReference type="Proteomes" id="UP000593579">
    <property type="component" value="Unassembled WGS sequence"/>
</dbReference>
<name>A0A7J9CMK1_GOSGO</name>
<sequence>MGLVSVSIFASSSELLKYIPTRNKFELTSYEDLAIQAVIPEEFFVNPNAWNVKVLLVVYATVEIQETDRVLQQFRFRQLIRMAPQDLNDLHHIDLRRSDENWSIFHSQFNMWNVRYVLLPTREPIIIRELACDLEYMPWFKIYGKPYLYREEARSQHLHRSRPRRPPLNPRAGEAGPSSTPT</sequence>
<reference evidence="2 3" key="1">
    <citation type="journal article" date="2019" name="Genome Biol. Evol.">
        <title>Insights into the evolution of the New World diploid cottons (Gossypium, subgenus Houzingenia) based on genome sequencing.</title>
        <authorList>
            <person name="Grover C.E."/>
            <person name="Arick M.A. 2nd"/>
            <person name="Thrash A."/>
            <person name="Conover J.L."/>
            <person name="Sanders W.S."/>
            <person name="Peterson D.G."/>
            <person name="Frelichowski J.E."/>
            <person name="Scheffler J.A."/>
            <person name="Scheffler B.E."/>
            <person name="Wendel J.F."/>
        </authorList>
    </citation>
    <scope>NUCLEOTIDE SEQUENCE [LARGE SCALE GENOMIC DNA]</scope>
    <source>
        <strain evidence="2">5</strain>
        <tissue evidence="2">Leaf</tissue>
    </source>
</reference>
<evidence type="ECO:0000313" key="3">
    <source>
        <dbReference type="Proteomes" id="UP000593579"/>
    </source>
</evidence>
<dbReference type="AlphaFoldDB" id="A0A7J9CMK1"/>